<dbReference type="InterPro" id="IPR027417">
    <property type="entry name" value="P-loop_NTPase"/>
</dbReference>
<dbReference type="EMBL" id="JASDDP010000025">
    <property type="protein sequence ID" value="MDJ1646081.1"/>
    <property type="molecule type" value="Genomic_DNA"/>
</dbReference>
<dbReference type="SUPFAM" id="SSF52540">
    <property type="entry name" value="P-loop containing nucleoside triphosphate hydrolases"/>
    <property type="match status" value="1"/>
</dbReference>
<reference evidence="2" key="1">
    <citation type="submission" date="2023-05" db="EMBL/GenBank/DDBJ databases">
        <title>Mycoplasma phocimorsus sp. nov., isolated from Scandinavian patients with seal finger or septic arthritis after contact with seals.</title>
        <authorList>
            <person name="Skafte-Holm A."/>
            <person name="Pedersen T.R."/>
            <person name="Froelund M."/>
            <person name="Stegger M."/>
            <person name="Qvortrup K."/>
            <person name="Michaels D.L."/>
            <person name="Brown D.R."/>
            <person name="Jensen J.S."/>
        </authorList>
    </citation>
    <scope>NUCLEOTIDE SEQUENCE</scope>
    <source>
        <strain evidence="2">M5725</strain>
    </source>
</reference>
<evidence type="ECO:0000259" key="1">
    <source>
        <dbReference type="Pfam" id="PF13538"/>
    </source>
</evidence>
<dbReference type="InterPro" id="IPR050534">
    <property type="entry name" value="Coronavir_polyprotein_1ab"/>
</dbReference>
<dbReference type="InterPro" id="IPR027785">
    <property type="entry name" value="UvrD-like_helicase_C"/>
</dbReference>
<organism evidence="2 3">
    <name type="scientific">Mycoplasma phocimorsus</name>
    <dbReference type="NCBI Taxonomy" id="3045839"/>
    <lineage>
        <taxon>Bacteria</taxon>
        <taxon>Bacillati</taxon>
        <taxon>Mycoplasmatota</taxon>
        <taxon>Mollicutes</taxon>
        <taxon>Mycoplasmataceae</taxon>
        <taxon>Mycoplasma</taxon>
    </lineage>
</organism>
<protein>
    <submittedName>
        <fullName evidence="2">AAA family ATPase</fullName>
    </submittedName>
</protein>
<proteinExistence type="predicted"/>
<dbReference type="AlphaFoldDB" id="A0AAJ1PSN0"/>
<dbReference type="Gene3D" id="2.30.30.940">
    <property type="match status" value="1"/>
</dbReference>
<accession>A0AAJ1PSN0</accession>
<comment type="caution">
    <text evidence="2">The sequence shown here is derived from an EMBL/GenBank/DDBJ whole genome shotgun (WGS) entry which is preliminary data.</text>
</comment>
<name>A0AAJ1PSN0_9MOLU</name>
<gene>
    <name evidence="2" type="ORF">QLQ80_03255</name>
</gene>
<dbReference type="Gene3D" id="3.40.50.300">
    <property type="entry name" value="P-loop containing nucleotide triphosphate hydrolases"/>
    <property type="match status" value="2"/>
</dbReference>
<dbReference type="Proteomes" id="UP001224428">
    <property type="component" value="Unassembled WGS sequence"/>
</dbReference>
<keyword evidence="3" id="KW-1185">Reference proteome</keyword>
<dbReference type="RefSeq" id="WP_283827442.1">
    <property type="nucleotide sequence ID" value="NZ_JASDDP010000025.1"/>
</dbReference>
<evidence type="ECO:0000313" key="2">
    <source>
        <dbReference type="EMBL" id="MDJ1646081.1"/>
    </source>
</evidence>
<dbReference type="Pfam" id="PF13245">
    <property type="entry name" value="AAA_19"/>
    <property type="match status" value="1"/>
</dbReference>
<dbReference type="PANTHER" id="PTHR43788">
    <property type="entry name" value="DNA2/NAM7 HELICASE FAMILY MEMBER"/>
    <property type="match status" value="1"/>
</dbReference>
<evidence type="ECO:0000313" key="3">
    <source>
        <dbReference type="Proteomes" id="UP001224428"/>
    </source>
</evidence>
<feature type="domain" description="UvrD-like helicase C-terminal" evidence="1">
    <location>
        <begin position="537"/>
        <end position="585"/>
    </location>
</feature>
<sequence>MSKTLKYSIEEQFNEEARKLIEYFTKNKINSIVEGFSFIKSIKENFIIFDLSESSLSQTQKLYLKEKKHFKNLIKIIKKDLFLIYFNNFIEITLNDIEKIQQNNIFNFKIIEQTKFEVIVDNIIKNEENFSGSCVFELSYIWNQFFKNNQQQDYSKFIKKVKKSIENKRILILKNNWIIRFEMYNELENIAKSLKKISQQTNIKLPIGYDLLSKFDYEKKNAIELINNNNISIIYGNAGTGKSKIIEIYTAILNENEFDNFAILTPTGRSARNLKAKIQNEYGIVPYFIKTIHSFLGVYDNLNRNIRYNYEMLKQINIVIIDEFSMVNIHLLNKLFQDLENLKKIIFVGDSKQLPAIGPGDLLNDFINFDKFASFELTNNYRLTIENNLTQIIKNVIQNKIPYDNNIIFTNQMVKDVGNLYLQKIQEYNQDNVIIIGPTWKGAKGLDVLNNYIQSKLTQNNKIVYESKFINNNINMRPRFFIGDKVMIIKNLANGLCNGDIGYIKDFINNKIYVKFVDEKNEYAFEANEFASLFKLSYATSVHKYQGSEEECVIFVNSSEPYYKMRDKNLVYTAITRAKKELIVYEDVDYEHEKLWYWIYKNKTNRITLMSQFLNKFFDK</sequence>
<dbReference type="Pfam" id="PF13538">
    <property type="entry name" value="UvrD_C_2"/>
    <property type="match status" value="1"/>
</dbReference>
<dbReference type="CDD" id="cd18809">
    <property type="entry name" value="SF1_C_RecD"/>
    <property type="match status" value="1"/>
</dbReference>